<comment type="caution">
    <text evidence="1">The sequence shown here is derived from an EMBL/GenBank/DDBJ whole genome shotgun (WGS) entry which is preliminary data.</text>
</comment>
<dbReference type="AlphaFoldDB" id="A0A839N4K9"/>
<protein>
    <submittedName>
        <fullName evidence="1">Uncharacterized protein</fullName>
    </submittedName>
</protein>
<reference evidence="1 2" key="1">
    <citation type="submission" date="2020-08" db="EMBL/GenBank/DDBJ databases">
        <title>Sequencing the genomes of 1000 actinobacteria strains.</title>
        <authorList>
            <person name="Klenk H.-P."/>
        </authorList>
    </citation>
    <scope>NUCLEOTIDE SEQUENCE [LARGE SCALE GENOMIC DNA]</scope>
    <source>
        <strain evidence="1 2">DSM 105369</strain>
    </source>
</reference>
<dbReference type="Proteomes" id="UP000559182">
    <property type="component" value="Unassembled WGS sequence"/>
</dbReference>
<dbReference type="Pfam" id="PF20102">
    <property type="entry name" value="DUF6492"/>
    <property type="match status" value="1"/>
</dbReference>
<evidence type="ECO:0000313" key="2">
    <source>
        <dbReference type="Proteomes" id="UP000559182"/>
    </source>
</evidence>
<name>A0A839N4K9_9MICO</name>
<evidence type="ECO:0000313" key="1">
    <source>
        <dbReference type="EMBL" id="MBB2890155.1"/>
    </source>
</evidence>
<gene>
    <name evidence="1" type="ORF">FHU39_000139</name>
</gene>
<dbReference type="EMBL" id="JACHVQ010000001">
    <property type="protein sequence ID" value="MBB2890155.1"/>
    <property type="molecule type" value="Genomic_DNA"/>
</dbReference>
<dbReference type="RefSeq" id="WP_183318051.1">
    <property type="nucleotide sequence ID" value="NZ_JACHVQ010000001.1"/>
</dbReference>
<organism evidence="1 2">
    <name type="scientific">Flexivirga oryzae</name>
    <dbReference type="NCBI Taxonomy" id="1794944"/>
    <lineage>
        <taxon>Bacteria</taxon>
        <taxon>Bacillati</taxon>
        <taxon>Actinomycetota</taxon>
        <taxon>Actinomycetes</taxon>
        <taxon>Micrococcales</taxon>
        <taxon>Dermacoccaceae</taxon>
        <taxon>Flexivirga</taxon>
    </lineage>
</organism>
<sequence length="293" mass="33211">MDYGVFAELRRSVQRFAPAGSMHYLIVPQEDVPLFSPFSGPDCVVWPARELLVPAIRLTPRLSRLSDRLPRIPASARVVAIEPRHPFPPIRGWILQQVLKLAAADRLPVATVLVADSDVELIRPLDSLVFQNDGHTVLYRRDNAVTDALPDHVRWHKSARALLGLPVAEPPYHDYISAFIALDTAVVRQLRAHLERQHGTSWQQVIARQLNFSEWTLYGVFADEVLGWRDNPERHRDSSLCHEYWGSVAMEHAEVDEFVSKRRPDDIAMMISAKSHTTMSVRRAASELIAPET</sequence>
<keyword evidence="2" id="KW-1185">Reference proteome</keyword>
<proteinExistence type="predicted"/>
<accession>A0A839N4K9</accession>
<dbReference type="InterPro" id="IPR045499">
    <property type="entry name" value="DUF6492"/>
</dbReference>